<evidence type="ECO:0000256" key="1">
    <source>
        <dbReference type="SAM" id="MobiDB-lite"/>
    </source>
</evidence>
<evidence type="ECO:0000313" key="3">
    <source>
        <dbReference type="Proteomes" id="UP001162483"/>
    </source>
</evidence>
<dbReference type="Proteomes" id="UP001162483">
    <property type="component" value="Unassembled WGS sequence"/>
</dbReference>
<keyword evidence="3" id="KW-1185">Reference proteome</keyword>
<accession>A0ABN9GAP6</accession>
<protein>
    <submittedName>
        <fullName evidence="2">Uncharacterized protein</fullName>
    </submittedName>
</protein>
<organism evidence="2 3">
    <name type="scientific">Staurois parvus</name>
    <dbReference type="NCBI Taxonomy" id="386267"/>
    <lineage>
        <taxon>Eukaryota</taxon>
        <taxon>Metazoa</taxon>
        <taxon>Chordata</taxon>
        <taxon>Craniata</taxon>
        <taxon>Vertebrata</taxon>
        <taxon>Euteleostomi</taxon>
        <taxon>Amphibia</taxon>
        <taxon>Batrachia</taxon>
        <taxon>Anura</taxon>
        <taxon>Neobatrachia</taxon>
        <taxon>Ranoidea</taxon>
        <taxon>Ranidae</taxon>
        <taxon>Staurois</taxon>
    </lineage>
</organism>
<comment type="caution">
    <text evidence="2">The sequence shown here is derived from an EMBL/GenBank/DDBJ whole genome shotgun (WGS) entry which is preliminary data.</text>
</comment>
<dbReference type="EMBL" id="CATNWA010018194">
    <property type="protein sequence ID" value="CAI9605867.1"/>
    <property type="molecule type" value="Genomic_DNA"/>
</dbReference>
<gene>
    <name evidence="2" type="ORF">SPARVUS_LOCUS13676612</name>
</gene>
<reference evidence="2" key="1">
    <citation type="submission" date="2023-05" db="EMBL/GenBank/DDBJ databases">
        <authorList>
            <person name="Stuckert A."/>
        </authorList>
    </citation>
    <scope>NUCLEOTIDE SEQUENCE</scope>
</reference>
<name>A0ABN9GAP6_9NEOB</name>
<feature type="region of interest" description="Disordered" evidence="1">
    <location>
        <begin position="33"/>
        <end position="66"/>
    </location>
</feature>
<evidence type="ECO:0000313" key="2">
    <source>
        <dbReference type="EMBL" id="CAI9605867.1"/>
    </source>
</evidence>
<sequence length="66" mass="7550">MYKKIKFFKMFKFAAGSGARYVPSYGDRNTEAGIGRRRWPGTLQGTHCRSEGQSKRCRNSLSNTAW</sequence>
<proteinExistence type="predicted"/>